<dbReference type="OrthoDB" id="3784929at2"/>
<dbReference type="InterPro" id="IPR053714">
    <property type="entry name" value="Iso_Racemase_Enz_sf"/>
</dbReference>
<gene>
    <name evidence="1" type="ORF">CLV56_0388</name>
</gene>
<dbReference type="AlphaFoldDB" id="A0A0B2B6P7"/>
<protein>
    <recommendedName>
        <fullName evidence="3">Asp/Glu/hydantoin racemase</fullName>
    </recommendedName>
</protein>
<evidence type="ECO:0000313" key="2">
    <source>
        <dbReference type="Proteomes" id="UP000230842"/>
    </source>
</evidence>
<name>A0A0B2B6P7_9ACTN</name>
<proteinExistence type="predicted"/>
<keyword evidence="2" id="KW-1185">Reference proteome</keyword>
<evidence type="ECO:0008006" key="3">
    <source>
        <dbReference type="Google" id="ProtNLM"/>
    </source>
</evidence>
<reference evidence="1 2" key="1">
    <citation type="submission" date="2017-11" db="EMBL/GenBank/DDBJ databases">
        <title>Genomic Encyclopedia of Archaeal and Bacterial Type Strains, Phase II (KMG-II): From Individual Species to Whole Genera.</title>
        <authorList>
            <person name="Goeker M."/>
        </authorList>
    </citation>
    <scope>NUCLEOTIDE SEQUENCE [LARGE SCALE GENOMIC DNA]</scope>
    <source>
        <strain evidence="1 2">DSM 27763</strain>
    </source>
</reference>
<sequence>MRLLAITPISVDDAELRRRQARYDALAPDGVEIHLENLGTGPDVPRALETDEDVRTSEQALLARYRAADPTGYDGFLPDCVLDPLGELDHGLPLPVFGIGRLAAAFVAGQDASLAAVARNDAIAVELDRKLAAYGSPSVGPTVVLDLSVDDIADDAAWAAAVTRRTAGLDCDFVLNACSAVEVAEQPSAPYLLDPTRTALAMLAVRSEATGTRR</sequence>
<dbReference type="RefSeq" id="WP_039359871.1">
    <property type="nucleotide sequence ID" value="NZ_PGEZ01000001.1"/>
</dbReference>
<dbReference type="Proteomes" id="UP000230842">
    <property type="component" value="Unassembled WGS sequence"/>
</dbReference>
<comment type="caution">
    <text evidence="1">The sequence shown here is derived from an EMBL/GenBank/DDBJ whole genome shotgun (WGS) entry which is preliminary data.</text>
</comment>
<dbReference type="EMBL" id="PGEZ01000001">
    <property type="protein sequence ID" value="PJJ56184.1"/>
    <property type="molecule type" value="Genomic_DNA"/>
</dbReference>
<organism evidence="1 2">
    <name type="scientific">Mumia flava</name>
    <dbReference type="NCBI Taxonomy" id="1348852"/>
    <lineage>
        <taxon>Bacteria</taxon>
        <taxon>Bacillati</taxon>
        <taxon>Actinomycetota</taxon>
        <taxon>Actinomycetes</taxon>
        <taxon>Propionibacteriales</taxon>
        <taxon>Nocardioidaceae</taxon>
        <taxon>Mumia</taxon>
    </lineage>
</organism>
<dbReference type="Gene3D" id="3.40.50.12500">
    <property type="match status" value="1"/>
</dbReference>
<evidence type="ECO:0000313" key="1">
    <source>
        <dbReference type="EMBL" id="PJJ56184.1"/>
    </source>
</evidence>
<accession>A0A0B2B6P7</accession>